<dbReference type="InterPro" id="IPR000792">
    <property type="entry name" value="Tscrpt_reg_LuxR_C"/>
</dbReference>
<evidence type="ECO:0000313" key="6">
    <source>
        <dbReference type="Proteomes" id="UP000269115"/>
    </source>
</evidence>
<dbReference type="InterPro" id="IPR036388">
    <property type="entry name" value="WH-like_DNA-bd_sf"/>
</dbReference>
<dbReference type="PANTHER" id="PTHR44688">
    <property type="entry name" value="DNA-BINDING TRANSCRIPTIONAL ACTIVATOR DEVR_DOSR"/>
    <property type="match status" value="1"/>
</dbReference>
<evidence type="ECO:0000256" key="3">
    <source>
        <dbReference type="ARBA" id="ARBA00023163"/>
    </source>
</evidence>
<evidence type="ECO:0000313" key="5">
    <source>
        <dbReference type="EMBL" id="ROQ54693.1"/>
    </source>
</evidence>
<accession>A0A9X8EQN7</accession>
<dbReference type="Proteomes" id="UP000269115">
    <property type="component" value="Unassembled WGS sequence"/>
</dbReference>
<dbReference type="Pfam" id="PF03472">
    <property type="entry name" value="Autoind_bind"/>
    <property type="match status" value="1"/>
</dbReference>
<gene>
    <name evidence="5" type="ORF">EDF85_0363</name>
</gene>
<protein>
    <submittedName>
        <fullName evidence="5">LuxR family transcriptional regulator</fullName>
    </submittedName>
</protein>
<dbReference type="GO" id="GO:0003677">
    <property type="term" value="F:DNA binding"/>
    <property type="evidence" value="ECO:0007669"/>
    <property type="project" value="UniProtKB-KW"/>
</dbReference>
<dbReference type="PROSITE" id="PS50043">
    <property type="entry name" value="HTH_LUXR_2"/>
    <property type="match status" value="1"/>
</dbReference>
<dbReference type="CDD" id="cd06170">
    <property type="entry name" value="LuxR_C_like"/>
    <property type="match status" value="1"/>
</dbReference>
<dbReference type="Pfam" id="PF00196">
    <property type="entry name" value="GerE"/>
    <property type="match status" value="1"/>
</dbReference>
<dbReference type="RefSeq" id="WP_043860574.1">
    <property type="nucleotide sequence ID" value="NZ_RJUR01000003.1"/>
</dbReference>
<dbReference type="EMBL" id="RJUR01000003">
    <property type="protein sequence ID" value="ROQ54693.1"/>
    <property type="molecule type" value="Genomic_DNA"/>
</dbReference>
<reference evidence="5 6" key="1">
    <citation type="submission" date="2018-11" db="EMBL/GenBank/DDBJ databases">
        <title>Genomic analyses of the natural microbiome of Caenorhabditis elegans.</title>
        <authorList>
            <person name="Samuel B."/>
        </authorList>
    </citation>
    <scope>NUCLEOTIDE SEQUENCE [LARGE SCALE GENOMIC DNA]</scope>
    <source>
        <strain evidence="5 6">BIGb0473</strain>
    </source>
</reference>
<dbReference type="Gene3D" id="3.30.450.80">
    <property type="entry name" value="Transcription factor LuxR-like, autoinducer-binding domain"/>
    <property type="match status" value="1"/>
</dbReference>
<proteinExistence type="predicted"/>
<evidence type="ECO:0000259" key="4">
    <source>
        <dbReference type="PROSITE" id="PS50043"/>
    </source>
</evidence>
<evidence type="ECO:0000256" key="2">
    <source>
        <dbReference type="ARBA" id="ARBA00023125"/>
    </source>
</evidence>
<dbReference type="SUPFAM" id="SSF75516">
    <property type="entry name" value="Pheromone-binding domain of LuxR-like quorum-sensing transcription factors"/>
    <property type="match status" value="1"/>
</dbReference>
<feature type="domain" description="HTH luxR-type" evidence="4">
    <location>
        <begin position="167"/>
        <end position="232"/>
    </location>
</feature>
<dbReference type="PRINTS" id="PR00038">
    <property type="entry name" value="HTHLUXR"/>
</dbReference>
<dbReference type="Gene3D" id="1.10.10.10">
    <property type="entry name" value="Winged helix-like DNA-binding domain superfamily/Winged helix DNA-binding domain"/>
    <property type="match status" value="1"/>
</dbReference>
<keyword evidence="1" id="KW-0805">Transcription regulation</keyword>
<name>A0A9X8EQN7_PSEPU</name>
<dbReference type="GO" id="GO:0006355">
    <property type="term" value="P:regulation of DNA-templated transcription"/>
    <property type="evidence" value="ECO:0007669"/>
    <property type="project" value="InterPro"/>
</dbReference>
<dbReference type="InterPro" id="IPR016032">
    <property type="entry name" value="Sig_transdc_resp-reg_C-effctor"/>
</dbReference>
<dbReference type="SMART" id="SM00421">
    <property type="entry name" value="HTH_LUXR"/>
    <property type="match status" value="1"/>
</dbReference>
<dbReference type="PANTHER" id="PTHR44688:SF25">
    <property type="entry name" value="HTH LUXR-TYPE DOMAIN-CONTAINING PROTEIN"/>
    <property type="match status" value="1"/>
</dbReference>
<comment type="caution">
    <text evidence="5">The sequence shown here is derived from an EMBL/GenBank/DDBJ whole genome shotgun (WGS) entry which is preliminary data.</text>
</comment>
<keyword evidence="3" id="KW-0804">Transcription</keyword>
<evidence type="ECO:0000256" key="1">
    <source>
        <dbReference type="ARBA" id="ARBA00023015"/>
    </source>
</evidence>
<dbReference type="OrthoDB" id="9774661at2"/>
<dbReference type="InterPro" id="IPR036693">
    <property type="entry name" value="TF_LuxR_autoind-bd_dom_sf"/>
</dbReference>
<dbReference type="AlphaFoldDB" id="A0A9X8EQN7"/>
<keyword evidence="2" id="KW-0238">DNA-binding</keyword>
<dbReference type="PROSITE" id="PS00622">
    <property type="entry name" value="HTH_LUXR_1"/>
    <property type="match status" value="1"/>
</dbReference>
<dbReference type="InterPro" id="IPR005143">
    <property type="entry name" value="TF_LuxR_autoind-bd_dom"/>
</dbReference>
<dbReference type="SUPFAM" id="SSF46894">
    <property type="entry name" value="C-terminal effector domain of the bipartite response regulators"/>
    <property type="match status" value="1"/>
</dbReference>
<sequence length="234" mass="26747">MPYWKQEQLQQLTQEENQQQMFATALSLAEQLDMEFLAYRLNGRTVAEGPQVMMFNNYPAEWNELYKKNEYARIDPVLVHCHHSNMPVLWSPQLYKQAPELRQTACEHGLCHGWSQGTQDLRGNESVLCVSRRQGEVSMAELYEKSAQTLWLCNLLHTLMVAKLHPPKARVQALSPREREVLQWTAAGKTAEDISCILTLSRSTVNFHIRSITSKLNTTNKTSAVAIATQYGLI</sequence>
<organism evidence="5 6">
    <name type="scientific">Pseudomonas putida</name>
    <name type="common">Arthrobacter siderocapsulatus</name>
    <dbReference type="NCBI Taxonomy" id="303"/>
    <lineage>
        <taxon>Bacteria</taxon>
        <taxon>Pseudomonadati</taxon>
        <taxon>Pseudomonadota</taxon>
        <taxon>Gammaproteobacteria</taxon>
        <taxon>Pseudomonadales</taxon>
        <taxon>Pseudomonadaceae</taxon>
        <taxon>Pseudomonas</taxon>
    </lineage>
</organism>